<dbReference type="EMBL" id="FQYL01000001">
    <property type="protein sequence ID" value="SHI29363.1"/>
    <property type="molecule type" value="Genomic_DNA"/>
</dbReference>
<evidence type="ECO:0000313" key="3">
    <source>
        <dbReference type="Proteomes" id="UP000184390"/>
    </source>
</evidence>
<dbReference type="Pfam" id="PF00733">
    <property type="entry name" value="Asn_synthase"/>
    <property type="match status" value="1"/>
</dbReference>
<evidence type="ECO:0000313" key="2">
    <source>
        <dbReference type="EMBL" id="SHI29363.1"/>
    </source>
</evidence>
<comment type="caution">
    <text evidence="2">The sequence shown here is derived from an EMBL/GenBank/DDBJ whole genome shotgun (WGS) entry which is preliminary data.</text>
</comment>
<keyword evidence="3" id="KW-1185">Reference proteome</keyword>
<dbReference type="Gene3D" id="3.40.50.620">
    <property type="entry name" value="HUPs"/>
    <property type="match status" value="1"/>
</dbReference>
<sequence>MIVRIFFFRSDLEIEEPDIEGPFSWSAGRTYLSTIAKSNIDNGVVNHFTGYGGDELFTAMPAQLWSNYQKYGLKSLPLLRRFAKKNRVNFFQLLSEARNRATFFSDLFESWKTRTERSIVDLSWGNSIEIPSWVHNEALRSVEEMVHLLCDQEIQPLSDDRARHQALASLSYEAELLCQISNRFGHDVVEWQSPFLDCEVVLASLKLDVGARTKIGRSKSLLKDSLKEIVPPTVFERRNKGDYSMEMYKAIEVNREDLRSYFDDCYLADLSIVDADRLRQEVMSGVNGTSELHSIQSTLEVERWLRRTDSTSLEI</sequence>
<reference evidence="2 3" key="1">
    <citation type="submission" date="2016-11" db="EMBL/GenBank/DDBJ databases">
        <authorList>
            <person name="Varghese N."/>
            <person name="Submissions S."/>
        </authorList>
    </citation>
    <scope>NUCLEOTIDE SEQUENCE [LARGE SCALE GENOMIC DNA]</scope>
    <source>
        <strain evidence="2 3">PA</strain>
    </source>
</reference>
<dbReference type="SUPFAM" id="SSF52402">
    <property type="entry name" value="Adenine nucleotide alpha hydrolases-like"/>
    <property type="match status" value="1"/>
</dbReference>
<evidence type="ECO:0000259" key="1">
    <source>
        <dbReference type="Pfam" id="PF00733"/>
    </source>
</evidence>
<protein>
    <submittedName>
        <fullName evidence="2">Asparagine synthase (Glutamine-hydrolysing)</fullName>
    </submittedName>
</protein>
<dbReference type="InterPro" id="IPR001962">
    <property type="entry name" value="Asn_synthase"/>
</dbReference>
<accession>A0ABY1HY25</accession>
<gene>
    <name evidence="2" type="ORF">SAMN05216246_101104</name>
</gene>
<name>A0ABY1HY25_9ACTO</name>
<dbReference type="InterPro" id="IPR014729">
    <property type="entry name" value="Rossmann-like_a/b/a_fold"/>
</dbReference>
<proteinExistence type="predicted"/>
<organism evidence="2 3">
    <name type="scientific">Actinomyces denticolens</name>
    <dbReference type="NCBI Taxonomy" id="52767"/>
    <lineage>
        <taxon>Bacteria</taxon>
        <taxon>Bacillati</taxon>
        <taxon>Actinomycetota</taxon>
        <taxon>Actinomycetes</taxon>
        <taxon>Actinomycetales</taxon>
        <taxon>Actinomycetaceae</taxon>
        <taxon>Actinomyces</taxon>
    </lineage>
</organism>
<feature type="domain" description="Asparagine synthetase" evidence="1">
    <location>
        <begin position="41"/>
        <end position="306"/>
    </location>
</feature>
<dbReference type="Proteomes" id="UP000184390">
    <property type="component" value="Unassembled WGS sequence"/>
</dbReference>